<dbReference type="InterPro" id="IPR025532">
    <property type="entry name" value="G6P_1-epimerase"/>
</dbReference>
<dbReference type="Gene3D" id="2.70.98.10">
    <property type="match status" value="1"/>
</dbReference>
<dbReference type="Pfam" id="PF01263">
    <property type="entry name" value="Aldose_epim"/>
    <property type="match status" value="1"/>
</dbReference>
<comment type="catalytic activity">
    <reaction evidence="1">
        <text>alpha-D-glucose 6-phosphate = beta-D-glucose 6-phosphate</text>
        <dbReference type="Rhea" id="RHEA:16249"/>
        <dbReference type="ChEBI" id="CHEBI:58225"/>
        <dbReference type="ChEBI" id="CHEBI:58247"/>
        <dbReference type="EC" id="5.1.3.15"/>
    </reaction>
</comment>
<dbReference type="PANTHER" id="PTHR11122:SF13">
    <property type="entry name" value="GLUCOSE-6-PHOSPHATE 1-EPIMERASE"/>
    <property type="match status" value="1"/>
</dbReference>
<dbReference type="PANTHER" id="PTHR11122">
    <property type="entry name" value="APOSPORY-ASSOCIATED PROTEIN C-RELATED"/>
    <property type="match status" value="1"/>
</dbReference>
<name>A0AAV8W422_9CUCU</name>
<accession>A0AAV8W422</accession>
<comment type="function">
    <text evidence="9">Mutarotase that catalyzes the interconversion of beta-D-galactose and alpha-D-galactose during galactose metabolism. Beta-D-galactose is metabolized in the liver into glucose 1-phosphate, the primary metabolic fuel, by the action of four enzymes that constitute the Leloir pathway: GALM, GALK1 (galactokinase), GALT (galactose-1-phosphate uridylyltransferase) and GALE (UDP-galactose-4'-epimerase). Involved in the maintenance of the equilibrium between the beta- and alpha-anomers of galactose, therefore ensuring a sufficient supply of the alpha-anomer for GALK1. Also active on D-glucose although shows a preference for galactose over glucose.</text>
</comment>
<evidence type="ECO:0000256" key="1">
    <source>
        <dbReference type="ARBA" id="ARBA00001096"/>
    </source>
</evidence>
<dbReference type="GO" id="GO:0004034">
    <property type="term" value="F:aldose 1-epimerase activity"/>
    <property type="evidence" value="ECO:0007669"/>
    <property type="project" value="UniProtKB-EC"/>
</dbReference>
<dbReference type="GO" id="GO:0030246">
    <property type="term" value="F:carbohydrate binding"/>
    <property type="evidence" value="ECO:0007669"/>
    <property type="project" value="InterPro"/>
</dbReference>
<dbReference type="Proteomes" id="UP001159042">
    <property type="component" value="Unassembled WGS sequence"/>
</dbReference>
<dbReference type="PIRSF" id="PIRSF016020">
    <property type="entry name" value="PHexose_mutarotase"/>
    <property type="match status" value="1"/>
</dbReference>
<protein>
    <recommendedName>
        <fullName evidence="6">Galactose mutarotase</fullName>
        <ecNumber evidence="5">5.1.3.15</ecNumber>
    </recommendedName>
    <alternativeName>
        <fullName evidence="8">Aldose 1-epimerase</fullName>
    </alternativeName>
</protein>
<dbReference type="InterPro" id="IPR011013">
    <property type="entry name" value="Gal_mutarotase_sf_dom"/>
</dbReference>
<dbReference type="GO" id="GO:0047938">
    <property type="term" value="F:glucose-6-phosphate 1-epimerase activity"/>
    <property type="evidence" value="ECO:0007669"/>
    <property type="project" value="UniProtKB-EC"/>
</dbReference>
<dbReference type="SUPFAM" id="SSF74650">
    <property type="entry name" value="Galactose mutarotase-like"/>
    <property type="match status" value="1"/>
</dbReference>
<keyword evidence="7" id="KW-0413">Isomerase</keyword>
<dbReference type="AlphaFoldDB" id="A0AAV8W422"/>
<comment type="pathway">
    <text evidence="3">Carbohydrate metabolism; galactose metabolism.</text>
</comment>
<evidence type="ECO:0000256" key="5">
    <source>
        <dbReference type="ARBA" id="ARBA00012083"/>
    </source>
</evidence>
<comment type="caution">
    <text evidence="10">The sequence shown here is derived from an EMBL/GenBank/DDBJ whole genome shotgun (WGS) entry which is preliminary data.</text>
</comment>
<dbReference type="EC" id="5.1.3.15" evidence="5"/>
<evidence type="ECO:0000256" key="7">
    <source>
        <dbReference type="ARBA" id="ARBA00023235"/>
    </source>
</evidence>
<organism evidence="10 11">
    <name type="scientific">Exocentrus adspersus</name>
    <dbReference type="NCBI Taxonomy" id="1586481"/>
    <lineage>
        <taxon>Eukaryota</taxon>
        <taxon>Metazoa</taxon>
        <taxon>Ecdysozoa</taxon>
        <taxon>Arthropoda</taxon>
        <taxon>Hexapoda</taxon>
        <taxon>Insecta</taxon>
        <taxon>Pterygota</taxon>
        <taxon>Neoptera</taxon>
        <taxon>Endopterygota</taxon>
        <taxon>Coleoptera</taxon>
        <taxon>Polyphaga</taxon>
        <taxon>Cucujiformia</taxon>
        <taxon>Chrysomeloidea</taxon>
        <taxon>Cerambycidae</taxon>
        <taxon>Lamiinae</taxon>
        <taxon>Acanthocinini</taxon>
        <taxon>Exocentrus</taxon>
    </lineage>
</organism>
<sequence>MDLQSPWFVICEDTVLLDRGNYTTCTVNLQGATVTSWRIQNKEMLYVAHQADFTGLRHIVGGIQFVFPIMGEWSFGPRHGFARKSRWKLVQGPEKLPSEDICATFSLMYNEYTLSLWHFKFELLYKITLYEKRIDFQISVENWDARYAMEFVIVQHCWWRLDDIHKCKIKGLRNCQYKDFLKQNQVAREYRDEVTIRQQTNRVYYRTPNKLVVEDTVAGGSLNLLRKNGRDVVVWNPWIEETLMVNNLGT</sequence>
<reference evidence="10 11" key="1">
    <citation type="journal article" date="2023" name="Insect Mol. Biol.">
        <title>Genome sequencing provides insights into the evolution of gene families encoding plant cell wall-degrading enzymes in longhorned beetles.</title>
        <authorList>
            <person name="Shin N.R."/>
            <person name="Okamura Y."/>
            <person name="Kirsch R."/>
            <person name="Pauchet Y."/>
        </authorList>
    </citation>
    <scope>NUCLEOTIDE SEQUENCE [LARGE SCALE GENOMIC DNA]</scope>
    <source>
        <strain evidence="10">EAD_L_NR</strain>
    </source>
</reference>
<evidence type="ECO:0000256" key="9">
    <source>
        <dbReference type="ARBA" id="ARBA00045743"/>
    </source>
</evidence>
<comment type="catalytic activity">
    <reaction evidence="2">
        <text>alpha-D-galactose = beta-D-galactose</text>
        <dbReference type="Rhea" id="RHEA:28675"/>
        <dbReference type="ChEBI" id="CHEBI:27667"/>
        <dbReference type="ChEBI" id="CHEBI:28061"/>
        <dbReference type="EC" id="5.1.3.3"/>
    </reaction>
    <physiologicalReaction direction="right-to-left" evidence="2">
        <dbReference type="Rhea" id="RHEA:28677"/>
    </physiologicalReaction>
</comment>
<dbReference type="GO" id="GO:0005737">
    <property type="term" value="C:cytoplasm"/>
    <property type="evidence" value="ECO:0007669"/>
    <property type="project" value="TreeGrafter"/>
</dbReference>
<evidence type="ECO:0000256" key="6">
    <source>
        <dbReference type="ARBA" id="ARBA00021023"/>
    </source>
</evidence>
<evidence type="ECO:0000256" key="2">
    <source>
        <dbReference type="ARBA" id="ARBA00001712"/>
    </source>
</evidence>
<dbReference type="EMBL" id="JANEYG010000010">
    <property type="protein sequence ID" value="KAJ8921413.1"/>
    <property type="molecule type" value="Genomic_DNA"/>
</dbReference>
<evidence type="ECO:0000256" key="4">
    <source>
        <dbReference type="ARBA" id="ARBA00005866"/>
    </source>
</evidence>
<evidence type="ECO:0000313" key="10">
    <source>
        <dbReference type="EMBL" id="KAJ8921413.1"/>
    </source>
</evidence>
<dbReference type="InterPro" id="IPR008183">
    <property type="entry name" value="Aldose_1/G6P_1-epimerase"/>
</dbReference>
<dbReference type="InterPro" id="IPR014718">
    <property type="entry name" value="GH-type_carb-bd"/>
</dbReference>
<evidence type="ECO:0000256" key="8">
    <source>
        <dbReference type="ARBA" id="ARBA00032729"/>
    </source>
</evidence>
<proteinExistence type="inferred from homology"/>
<gene>
    <name evidence="10" type="ORF">NQ315_003031</name>
</gene>
<evidence type="ECO:0000313" key="11">
    <source>
        <dbReference type="Proteomes" id="UP001159042"/>
    </source>
</evidence>
<evidence type="ECO:0000256" key="3">
    <source>
        <dbReference type="ARBA" id="ARBA00004947"/>
    </source>
</evidence>
<keyword evidence="11" id="KW-1185">Reference proteome</keyword>
<dbReference type="GO" id="GO:0005975">
    <property type="term" value="P:carbohydrate metabolic process"/>
    <property type="evidence" value="ECO:0007669"/>
    <property type="project" value="InterPro"/>
</dbReference>
<comment type="similarity">
    <text evidence="4">Belongs to the glucose-6-phosphate 1-epimerase family.</text>
</comment>